<reference evidence="2" key="1">
    <citation type="journal article" date="2014" name="Int. J. Syst. Evol. Microbiol.">
        <title>Complete genome sequence of Corynebacterium casei LMG S-19264T (=DSM 44701T), isolated from a smear-ripened cheese.</title>
        <authorList>
            <consortium name="US DOE Joint Genome Institute (JGI-PGF)"/>
            <person name="Walter F."/>
            <person name="Albersmeier A."/>
            <person name="Kalinowski J."/>
            <person name="Ruckert C."/>
        </authorList>
    </citation>
    <scope>NUCLEOTIDE SEQUENCE</scope>
    <source>
        <strain evidence="2">CGMCC 4.7306</strain>
    </source>
</reference>
<keyword evidence="3" id="KW-1185">Reference proteome</keyword>
<dbReference type="Proteomes" id="UP000613840">
    <property type="component" value="Unassembled WGS sequence"/>
</dbReference>
<keyword evidence="1" id="KW-0732">Signal</keyword>
<dbReference type="EMBL" id="BMMZ01000001">
    <property type="protein sequence ID" value="GGL48588.1"/>
    <property type="molecule type" value="Genomic_DNA"/>
</dbReference>
<organism evidence="2 3">
    <name type="scientific">Microlunatus endophyticus</name>
    <dbReference type="NCBI Taxonomy" id="1716077"/>
    <lineage>
        <taxon>Bacteria</taxon>
        <taxon>Bacillati</taxon>
        <taxon>Actinomycetota</taxon>
        <taxon>Actinomycetes</taxon>
        <taxon>Propionibacteriales</taxon>
        <taxon>Propionibacteriaceae</taxon>
        <taxon>Microlunatus</taxon>
    </lineage>
</organism>
<evidence type="ECO:0000313" key="2">
    <source>
        <dbReference type="EMBL" id="GGL48588.1"/>
    </source>
</evidence>
<feature type="chain" id="PRO_5037572845" description="Peptidase inhibitor family I36" evidence="1">
    <location>
        <begin position="34"/>
        <end position="129"/>
    </location>
</feature>
<sequence length="129" mass="13486">MSLKKTIIRGAAALAAVSAIGAAGIAAATPAEAATGWARCPKGDLCVFTGKNGTGTMATYKKGDYNLGDKTGPRGMNNNIESVWNRGNHYFLMWGKPGYKGADASAFPGSKGNTKPKFTNWASSIELLR</sequence>
<dbReference type="RefSeq" id="WP_188893415.1">
    <property type="nucleotide sequence ID" value="NZ_BMMZ01000001.1"/>
</dbReference>
<evidence type="ECO:0000313" key="3">
    <source>
        <dbReference type="Proteomes" id="UP000613840"/>
    </source>
</evidence>
<name>A0A917S0N0_9ACTN</name>
<comment type="caution">
    <text evidence="2">The sequence shown here is derived from an EMBL/GenBank/DDBJ whole genome shotgun (WGS) entry which is preliminary data.</text>
</comment>
<gene>
    <name evidence="2" type="ORF">GCM10011575_03160</name>
</gene>
<protein>
    <recommendedName>
        <fullName evidence="4">Peptidase inhibitor family I36</fullName>
    </recommendedName>
</protein>
<reference evidence="2" key="2">
    <citation type="submission" date="2020-09" db="EMBL/GenBank/DDBJ databases">
        <authorList>
            <person name="Sun Q."/>
            <person name="Zhou Y."/>
        </authorList>
    </citation>
    <scope>NUCLEOTIDE SEQUENCE</scope>
    <source>
        <strain evidence="2">CGMCC 4.7306</strain>
    </source>
</reference>
<proteinExistence type="predicted"/>
<evidence type="ECO:0008006" key="4">
    <source>
        <dbReference type="Google" id="ProtNLM"/>
    </source>
</evidence>
<feature type="signal peptide" evidence="1">
    <location>
        <begin position="1"/>
        <end position="33"/>
    </location>
</feature>
<dbReference type="Gene3D" id="2.60.20.10">
    <property type="entry name" value="Crystallins"/>
    <property type="match status" value="1"/>
</dbReference>
<evidence type="ECO:0000256" key="1">
    <source>
        <dbReference type="SAM" id="SignalP"/>
    </source>
</evidence>
<dbReference type="Pfam" id="PF03995">
    <property type="entry name" value="Inhibitor_I36"/>
    <property type="match status" value="1"/>
</dbReference>
<dbReference type="AlphaFoldDB" id="A0A917S0N0"/>
<accession>A0A917S0N0</accession>